<dbReference type="Pfam" id="PF03435">
    <property type="entry name" value="Sacchrp_dh_NADP"/>
    <property type="match status" value="1"/>
</dbReference>
<evidence type="ECO:0000313" key="3">
    <source>
        <dbReference type="Proteomes" id="UP001057375"/>
    </source>
</evidence>
<feature type="domain" description="Saccharopine dehydrogenase NADP binding" evidence="1">
    <location>
        <begin position="18"/>
        <end position="139"/>
    </location>
</feature>
<feature type="non-terminal residue" evidence="2">
    <location>
        <position position="142"/>
    </location>
</feature>
<dbReference type="Gene3D" id="3.40.50.720">
    <property type="entry name" value="NAD(P)-binding Rossmann-like Domain"/>
    <property type="match status" value="1"/>
</dbReference>
<dbReference type="InterPro" id="IPR005097">
    <property type="entry name" value="Sacchrp_dh_NADP-bd"/>
</dbReference>
<comment type="caution">
    <text evidence="2">The sequence shown here is derived from an EMBL/GenBank/DDBJ whole genome shotgun (WGS) entry which is preliminary data.</text>
</comment>
<proteinExistence type="predicted"/>
<evidence type="ECO:0000259" key="1">
    <source>
        <dbReference type="Pfam" id="PF03435"/>
    </source>
</evidence>
<organism evidence="2 3">
    <name type="scientific">Aduncisulcus paluster</name>
    <dbReference type="NCBI Taxonomy" id="2918883"/>
    <lineage>
        <taxon>Eukaryota</taxon>
        <taxon>Metamonada</taxon>
        <taxon>Carpediemonas-like organisms</taxon>
        <taxon>Aduncisulcus</taxon>
    </lineage>
</organism>
<dbReference type="SUPFAM" id="SSF51735">
    <property type="entry name" value="NAD(P)-binding Rossmann-fold domains"/>
    <property type="match status" value="1"/>
</dbReference>
<dbReference type="EMBL" id="BQXS01003533">
    <property type="protein sequence ID" value="GKT34549.1"/>
    <property type="molecule type" value="Genomic_DNA"/>
</dbReference>
<keyword evidence="3" id="KW-1185">Reference proteome</keyword>
<accession>A0ABQ5KPX5</accession>
<dbReference type="PANTHER" id="PTHR43796:SF2">
    <property type="entry name" value="CARBOXYNORSPERMIDINE SYNTHASE"/>
    <property type="match status" value="1"/>
</dbReference>
<dbReference type="Proteomes" id="UP001057375">
    <property type="component" value="Unassembled WGS sequence"/>
</dbReference>
<sequence length="142" mass="14971">NVGPAQPSGLLMDGAQRVVFIGAAGEMCRLAIERFAVADGEWELALYDIRPELLDALVGKLPAGRATAARLDLYDVEALRAAVGGAALVVLGAGPYNRTAEPVMEACLEAGVSYLDFDDDIESTLHAVSLHDRARSAGVPMY</sequence>
<name>A0ABQ5KPX5_9EUKA</name>
<dbReference type="InterPro" id="IPR036291">
    <property type="entry name" value="NAD(P)-bd_dom_sf"/>
</dbReference>
<evidence type="ECO:0000313" key="2">
    <source>
        <dbReference type="EMBL" id="GKT34549.1"/>
    </source>
</evidence>
<dbReference type="PANTHER" id="PTHR43796">
    <property type="entry name" value="CARBOXYNORSPERMIDINE SYNTHASE"/>
    <property type="match status" value="1"/>
</dbReference>
<reference evidence="2" key="1">
    <citation type="submission" date="2022-03" db="EMBL/GenBank/DDBJ databases">
        <title>Draft genome sequence of Aduncisulcus paluster, a free-living microaerophilic Fornicata.</title>
        <authorList>
            <person name="Yuyama I."/>
            <person name="Kume K."/>
            <person name="Tamura T."/>
            <person name="Inagaki Y."/>
            <person name="Hashimoto T."/>
        </authorList>
    </citation>
    <scope>NUCLEOTIDE SEQUENCE</scope>
    <source>
        <strain evidence="2">NY0171</strain>
    </source>
</reference>
<gene>
    <name evidence="2" type="ORF">ADUPG1_002831</name>
</gene>
<protein>
    <submittedName>
        <fullName evidence="2">Saccharopine dehydrogenase NADP-binding domain-containing protein</fullName>
    </submittedName>
</protein>
<feature type="non-terminal residue" evidence="2">
    <location>
        <position position="1"/>
    </location>
</feature>